<dbReference type="GO" id="GO:0005741">
    <property type="term" value="C:mitochondrial outer membrane"/>
    <property type="evidence" value="ECO:0007669"/>
    <property type="project" value="UniProtKB-SubCell"/>
</dbReference>
<accession>A0A1X7VTH1</accession>
<dbReference type="PANTHER" id="PTHR10780">
    <property type="entry name" value="MITOCHONDRIAL CARRIER HOMOLOG"/>
    <property type="match status" value="1"/>
</dbReference>
<dbReference type="eggNOG" id="KOG2745">
    <property type="taxonomic scope" value="Eukaryota"/>
</dbReference>
<evidence type="ECO:0000256" key="4">
    <source>
        <dbReference type="ARBA" id="ARBA00022737"/>
    </source>
</evidence>
<reference evidence="13" key="1">
    <citation type="journal article" date="2010" name="Nature">
        <title>The Amphimedon queenslandica genome and the evolution of animal complexity.</title>
        <authorList>
            <person name="Srivastava M."/>
            <person name="Simakov O."/>
            <person name="Chapman J."/>
            <person name="Fahey B."/>
            <person name="Gauthier M.E."/>
            <person name="Mitros T."/>
            <person name="Richards G.S."/>
            <person name="Conaco C."/>
            <person name="Dacre M."/>
            <person name="Hellsten U."/>
            <person name="Larroux C."/>
            <person name="Putnam N.H."/>
            <person name="Stanke M."/>
            <person name="Adamska M."/>
            <person name="Darling A."/>
            <person name="Degnan S.M."/>
            <person name="Oakley T.H."/>
            <person name="Plachetzki D.C."/>
            <person name="Zhai Y."/>
            <person name="Adamski M."/>
            <person name="Calcino A."/>
            <person name="Cummins S.F."/>
            <person name="Goodstein D.M."/>
            <person name="Harris C."/>
            <person name="Jackson D.J."/>
            <person name="Leys S.P."/>
            <person name="Shu S."/>
            <person name="Woodcroft B.J."/>
            <person name="Vervoort M."/>
            <person name="Kosik K.S."/>
            <person name="Manning G."/>
            <person name="Degnan B.M."/>
            <person name="Rokhsar D.S."/>
        </authorList>
    </citation>
    <scope>NUCLEOTIDE SEQUENCE [LARGE SCALE GENOMIC DNA]</scope>
</reference>
<evidence type="ECO:0000256" key="3">
    <source>
        <dbReference type="ARBA" id="ARBA00022692"/>
    </source>
</evidence>
<dbReference type="Proteomes" id="UP000007879">
    <property type="component" value="Unassembled WGS sequence"/>
</dbReference>
<evidence type="ECO:0000256" key="8">
    <source>
        <dbReference type="ARBA" id="ARBA00023136"/>
    </source>
</evidence>
<evidence type="ECO:0000256" key="1">
    <source>
        <dbReference type="ARBA" id="ARBA00004374"/>
    </source>
</evidence>
<dbReference type="InterPro" id="IPR023395">
    <property type="entry name" value="MCP_dom_sf"/>
</dbReference>
<dbReference type="Gene3D" id="1.50.40.10">
    <property type="entry name" value="Mitochondrial carrier domain"/>
    <property type="match status" value="1"/>
</dbReference>
<dbReference type="STRING" id="400682.A0A1X7VTH1"/>
<reference evidence="12" key="2">
    <citation type="submission" date="2017-05" db="UniProtKB">
        <authorList>
            <consortium name="EnsemblMetazoa"/>
        </authorList>
    </citation>
    <scope>IDENTIFICATION</scope>
</reference>
<evidence type="ECO:0000256" key="10">
    <source>
        <dbReference type="RuleBase" id="RU000488"/>
    </source>
</evidence>
<keyword evidence="6" id="KW-1133">Transmembrane helix</keyword>
<dbReference type="EnsemblMetazoa" id="Aqu2.1.43641_001">
    <property type="protein sequence ID" value="Aqu2.1.43641_001"/>
    <property type="gene ID" value="Aqu2.1.43641"/>
</dbReference>
<dbReference type="PANTHER" id="PTHR10780:SF18">
    <property type="entry name" value="LD43650P"/>
    <property type="match status" value="1"/>
</dbReference>
<evidence type="ECO:0000313" key="12">
    <source>
        <dbReference type="EnsemblMetazoa" id="Aqu2.1.43641_001"/>
    </source>
</evidence>
<name>A0A1X7VTH1_AMPQE</name>
<dbReference type="PROSITE" id="PS50920">
    <property type="entry name" value="SOLCAR"/>
    <property type="match status" value="2"/>
</dbReference>
<evidence type="ECO:0000256" key="7">
    <source>
        <dbReference type="ARBA" id="ARBA00023128"/>
    </source>
</evidence>
<gene>
    <name evidence="12" type="primary">100636983</name>
</gene>
<dbReference type="InterPro" id="IPR018108">
    <property type="entry name" value="MCP_transmembrane"/>
</dbReference>
<dbReference type="SUPFAM" id="SSF103506">
    <property type="entry name" value="Mitochondrial carrier"/>
    <property type="match status" value="1"/>
</dbReference>
<evidence type="ECO:0008006" key="14">
    <source>
        <dbReference type="Google" id="ProtNLM"/>
    </source>
</evidence>
<sequence length="355" mass="39239">MAANEEARTTGNSASQTNRDEDFTNSINVDLFNSVMGNPFDYNPAAKKKSFLDHALAAVISVPIHHPIRLISNLIQFGYEPYPPTRHYSFLVRQHLYYYPGVFGYARNIIKERGWRALYRGVGPALAEEIVLGLVGDAVKPLVYSVVSSLPLSEVPGNDDTPDTIENVQSTRATIVRGIKGFLLMSISGCVIEVAVRPLRVITLRTIAQHVGEETIYNGFFAAAKEIYRSEGLRGFYNGIVPALLHHVMSALVYQGVFIAIEEIVHLLSVGVIGGSLVILKGPIASYVTRSYTYPFSLISNISAINSTSLAVTKYVPSFVSWREGWRLLRSTGDLYRGTSILLPRFAHSDSRNKL</sequence>
<feature type="repeat" description="Solcar" evidence="9">
    <location>
        <begin position="49"/>
        <end position="150"/>
    </location>
</feature>
<proteinExistence type="inferred from homology"/>
<dbReference type="KEGG" id="aqu:100636983"/>
<dbReference type="Pfam" id="PF00153">
    <property type="entry name" value="Mito_carr"/>
    <property type="match status" value="2"/>
</dbReference>
<feature type="repeat" description="Solcar" evidence="9">
    <location>
        <begin position="180"/>
        <end position="264"/>
    </location>
</feature>
<organism evidence="12">
    <name type="scientific">Amphimedon queenslandica</name>
    <name type="common">Sponge</name>
    <dbReference type="NCBI Taxonomy" id="400682"/>
    <lineage>
        <taxon>Eukaryota</taxon>
        <taxon>Metazoa</taxon>
        <taxon>Porifera</taxon>
        <taxon>Demospongiae</taxon>
        <taxon>Heteroscleromorpha</taxon>
        <taxon>Haplosclerida</taxon>
        <taxon>Niphatidae</taxon>
        <taxon>Amphimedon</taxon>
    </lineage>
</organism>
<evidence type="ECO:0000256" key="6">
    <source>
        <dbReference type="ARBA" id="ARBA00022989"/>
    </source>
</evidence>
<protein>
    <recommendedName>
        <fullName evidence="14">Mitochondrial carrier protein</fullName>
    </recommendedName>
</protein>
<keyword evidence="7" id="KW-0496">Mitochondrion</keyword>
<keyword evidence="10" id="KW-0813">Transport</keyword>
<dbReference type="OMA" id="TSHEMVM"/>
<evidence type="ECO:0000256" key="2">
    <source>
        <dbReference type="ARBA" id="ARBA00006375"/>
    </source>
</evidence>
<dbReference type="EnsemblMetazoa" id="XM_003382576.3">
    <property type="protein sequence ID" value="XP_003382624.1"/>
    <property type="gene ID" value="LOC100636983"/>
</dbReference>
<dbReference type="AlphaFoldDB" id="A0A1X7VTH1"/>
<evidence type="ECO:0000313" key="13">
    <source>
        <dbReference type="Proteomes" id="UP000007879"/>
    </source>
</evidence>
<keyword evidence="8 9" id="KW-0472">Membrane</keyword>
<comment type="subcellular location">
    <subcellularLocation>
        <location evidence="1">Mitochondrion outer membrane</location>
        <topology evidence="1">Multi-pass membrane protein</topology>
    </subcellularLocation>
</comment>
<evidence type="ECO:0000256" key="9">
    <source>
        <dbReference type="PROSITE-ProRule" id="PRU00282"/>
    </source>
</evidence>
<dbReference type="OrthoDB" id="10253709at2759"/>
<keyword evidence="3 9" id="KW-0812">Transmembrane</keyword>
<keyword evidence="13" id="KW-1185">Reference proteome</keyword>
<dbReference type="InParanoid" id="A0A1X7VTH1"/>
<evidence type="ECO:0000256" key="11">
    <source>
        <dbReference type="SAM" id="MobiDB-lite"/>
    </source>
</evidence>
<evidence type="ECO:0000256" key="5">
    <source>
        <dbReference type="ARBA" id="ARBA00022787"/>
    </source>
</evidence>
<keyword evidence="5" id="KW-1000">Mitochondrion outer membrane</keyword>
<keyword evidence="4" id="KW-0677">Repeat</keyword>
<comment type="similarity">
    <text evidence="2 10">Belongs to the mitochondrial carrier (TC 2.A.29) family.</text>
</comment>
<feature type="region of interest" description="Disordered" evidence="11">
    <location>
        <begin position="1"/>
        <end position="20"/>
    </location>
</feature>